<reference evidence="1" key="1">
    <citation type="submission" date="2019-08" db="EMBL/GenBank/DDBJ databases">
        <authorList>
            <person name="Kucharzyk K."/>
            <person name="Murdoch R.W."/>
            <person name="Higgins S."/>
            <person name="Loffler F."/>
        </authorList>
    </citation>
    <scope>NUCLEOTIDE SEQUENCE</scope>
</reference>
<name>A0A645CYX2_9ZZZZ</name>
<accession>A0A645CYX2</accession>
<protein>
    <submittedName>
        <fullName evidence="1">Uncharacterized protein</fullName>
    </submittedName>
</protein>
<proteinExistence type="predicted"/>
<gene>
    <name evidence="1" type="ORF">SDC9_129177</name>
</gene>
<dbReference type="EMBL" id="VSSQ01031291">
    <property type="protein sequence ID" value="MPM82119.1"/>
    <property type="molecule type" value="Genomic_DNA"/>
</dbReference>
<comment type="caution">
    <text evidence="1">The sequence shown here is derived from an EMBL/GenBank/DDBJ whole genome shotgun (WGS) entry which is preliminary data.</text>
</comment>
<dbReference type="AlphaFoldDB" id="A0A645CYX2"/>
<evidence type="ECO:0000313" key="1">
    <source>
        <dbReference type="EMBL" id="MPM82119.1"/>
    </source>
</evidence>
<organism evidence="1">
    <name type="scientific">bioreactor metagenome</name>
    <dbReference type="NCBI Taxonomy" id="1076179"/>
    <lineage>
        <taxon>unclassified sequences</taxon>
        <taxon>metagenomes</taxon>
        <taxon>ecological metagenomes</taxon>
    </lineage>
</organism>
<sequence>MPFALDGKIFDGPLYLGKDKLPTSAGIALICTEAGEGVKIMSILCGDNLESVITGSPKNDCWKKHAYHGRVDVYVYTKESTAKEREEYCRKVLDRDRKWMFCEEAPKIEDDF</sequence>